<name>A0ABQ7R2U0_PLUXY</name>
<proteinExistence type="predicted"/>
<accession>A0ABQ7R2U0</accession>
<feature type="region of interest" description="Disordered" evidence="2">
    <location>
        <begin position="158"/>
        <end position="192"/>
    </location>
</feature>
<organism evidence="3 4">
    <name type="scientific">Plutella xylostella</name>
    <name type="common">Diamondback moth</name>
    <name type="synonym">Plutella maculipennis</name>
    <dbReference type="NCBI Taxonomy" id="51655"/>
    <lineage>
        <taxon>Eukaryota</taxon>
        <taxon>Metazoa</taxon>
        <taxon>Ecdysozoa</taxon>
        <taxon>Arthropoda</taxon>
        <taxon>Hexapoda</taxon>
        <taxon>Insecta</taxon>
        <taxon>Pterygota</taxon>
        <taxon>Neoptera</taxon>
        <taxon>Endopterygota</taxon>
        <taxon>Lepidoptera</taxon>
        <taxon>Glossata</taxon>
        <taxon>Ditrysia</taxon>
        <taxon>Yponomeutoidea</taxon>
        <taxon>Plutellidae</taxon>
        <taxon>Plutella</taxon>
    </lineage>
</organism>
<feature type="compositionally biased region" description="Polar residues" evidence="2">
    <location>
        <begin position="158"/>
        <end position="168"/>
    </location>
</feature>
<dbReference type="InterPro" id="IPR036770">
    <property type="entry name" value="Ankyrin_rpt-contain_sf"/>
</dbReference>
<dbReference type="PROSITE" id="PS50088">
    <property type="entry name" value="ANK_REPEAT"/>
    <property type="match status" value="1"/>
</dbReference>
<evidence type="ECO:0000313" key="4">
    <source>
        <dbReference type="Proteomes" id="UP000823941"/>
    </source>
</evidence>
<evidence type="ECO:0000256" key="2">
    <source>
        <dbReference type="SAM" id="MobiDB-lite"/>
    </source>
</evidence>
<dbReference type="SUPFAM" id="SSF48403">
    <property type="entry name" value="Ankyrin repeat"/>
    <property type="match status" value="1"/>
</dbReference>
<dbReference type="Proteomes" id="UP000823941">
    <property type="component" value="Chromosome 4"/>
</dbReference>
<dbReference type="InterPro" id="IPR002110">
    <property type="entry name" value="Ankyrin_rpt"/>
</dbReference>
<keyword evidence="4" id="KW-1185">Reference proteome</keyword>
<gene>
    <name evidence="3" type="ORF">JYU34_002675</name>
</gene>
<sequence length="240" mass="26376">MDSTSNKIRNCAVTDCDEDIADLLRSGFDPNFEGGWPIRLAARHGSFAVVRQLIQFGADPHLLGESGASTLQLAVYAGKHWDNETWSFLLSCCDSSQLADGAAEAIIFKNIPAFKKIMETGRCNTHIPTTLTGKTLEQLAKGYKLHYLLSGPTVANDRTQNTALSTSPRIRPHRTDTRRTLTPQPHPSQRNLSPSVARFFHQTAAQTSLAPSRSPTLLNTSPRQRLGNSSPLSNWPILNN</sequence>
<dbReference type="Pfam" id="PF00023">
    <property type="entry name" value="Ank"/>
    <property type="match status" value="1"/>
</dbReference>
<feature type="region of interest" description="Disordered" evidence="2">
    <location>
        <begin position="204"/>
        <end position="240"/>
    </location>
</feature>
<evidence type="ECO:0000313" key="3">
    <source>
        <dbReference type="EMBL" id="KAG7311627.1"/>
    </source>
</evidence>
<feature type="compositionally biased region" description="Polar residues" evidence="2">
    <location>
        <begin position="180"/>
        <end position="192"/>
    </location>
</feature>
<comment type="caution">
    <text evidence="3">The sequence shown here is derived from an EMBL/GenBank/DDBJ whole genome shotgun (WGS) entry which is preliminary data.</text>
</comment>
<dbReference type="EMBL" id="JAHIBW010000004">
    <property type="protein sequence ID" value="KAG7311627.1"/>
    <property type="molecule type" value="Genomic_DNA"/>
</dbReference>
<dbReference type="Gene3D" id="1.25.40.20">
    <property type="entry name" value="Ankyrin repeat-containing domain"/>
    <property type="match status" value="1"/>
</dbReference>
<dbReference type="PROSITE" id="PS50297">
    <property type="entry name" value="ANK_REP_REGION"/>
    <property type="match status" value="1"/>
</dbReference>
<protein>
    <submittedName>
        <fullName evidence="3">Uncharacterized protein</fullName>
    </submittedName>
</protein>
<reference evidence="3 4" key="1">
    <citation type="submission" date="2021-06" db="EMBL/GenBank/DDBJ databases">
        <title>A haploid diamondback moth (Plutella xylostella L.) genome assembly resolves 31 chromosomes and identifies a diamide resistance mutation.</title>
        <authorList>
            <person name="Ward C.M."/>
            <person name="Perry K.D."/>
            <person name="Baker G."/>
            <person name="Powis K."/>
            <person name="Heckel D.G."/>
            <person name="Baxter S.W."/>
        </authorList>
    </citation>
    <scope>NUCLEOTIDE SEQUENCE [LARGE SCALE GENOMIC DNA]</scope>
    <source>
        <strain evidence="3 4">LV</strain>
        <tissue evidence="3">Single pupa</tissue>
    </source>
</reference>
<feature type="repeat" description="ANK" evidence="1">
    <location>
        <begin position="33"/>
        <end position="65"/>
    </location>
</feature>
<keyword evidence="1" id="KW-0040">ANK repeat</keyword>
<evidence type="ECO:0000256" key="1">
    <source>
        <dbReference type="PROSITE-ProRule" id="PRU00023"/>
    </source>
</evidence>